<dbReference type="AlphaFoldDB" id="A0AAN8F3R6"/>
<dbReference type="Proteomes" id="UP001331761">
    <property type="component" value="Unassembled WGS sequence"/>
</dbReference>
<evidence type="ECO:0000256" key="1">
    <source>
        <dbReference type="SAM" id="MobiDB-lite"/>
    </source>
</evidence>
<name>A0AAN8F3R6_TRICO</name>
<protein>
    <submittedName>
        <fullName evidence="2">Uncharacterized protein</fullName>
    </submittedName>
</protein>
<accession>A0AAN8F3R6</accession>
<sequence length="219" mass="24586">KILSGSPLSSTTESGLHSSRNLRYLSPSVLERSVSKPGVSRPLPAEDIFGESSTTSRKRSFAHDQRPASVMDVYLNRDNPKRSRREQFANSMLVEEASFHVVLRRIGSTRSNSSTLSSKTKAILSHLERINTPAREARKLPVMRGSTVPSERWAPMHSCAPPLVKSSATVPSRIQLLSSSMAAQRKPYWCILYLTWKKMDAMRVVHVRNLCQKVEVTRL</sequence>
<dbReference type="EMBL" id="WIXE01025488">
    <property type="protein sequence ID" value="KAK5964678.1"/>
    <property type="molecule type" value="Genomic_DNA"/>
</dbReference>
<feature type="non-terminal residue" evidence="2">
    <location>
        <position position="1"/>
    </location>
</feature>
<proteinExistence type="predicted"/>
<reference evidence="2 3" key="1">
    <citation type="submission" date="2019-10" db="EMBL/GenBank/DDBJ databases">
        <title>Assembly and Annotation for the nematode Trichostrongylus colubriformis.</title>
        <authorList>
            <person name="Martin J."/>
        </authorList>
    </citation>
    <scope>NUCLEOTIDE SEQUENCE [LARGE SCALE GENOMIC DNA]</scope>
    <source>
        <strain evidence="2">G859</strain>
        <tissue evidence="2">Whole worm</tissue>
    </source>
</reference>
<keyword evidence="3" id="KW-1185">Reference proteome</keyword>
<feature type="region of interest" description="Disordered" evidence="1">
    <location>
        <begin position="31"/>
        <end position="65"/>
    </location>
</feature>
<evidence type="ECO:0000313" key="2">
    <source>
        <dbReference type="EMBL" id="KAK5964678.1"/>
    </source>
</evidence>
<organism evidence="2 3">
    <name type="scientific">Trichostrongylus colubriformis</name>
    <name type="common">Black scour worm</name>
    <dbReference type="NCBI Taxonomy" id="6319"/>
    <lineage>
        <taxon>Eukaryota</taxon>
        <taxon>Metazoa</taxon>
        <taxon>Ecdysozoa</taxon>
        <taxon>Nematoda</taxon>
        <taxon>Chromadorea</taxon>
        <taxon>Rhabditida</taxon>
        <taxon>Rhabditina</taxon>
        <taxon>Rhabditomorpha</taxon>
        <taxon>Strongyloidea</taxon>
        <taxon>Trichostrongylidae</taxon>
        <taxon>Trichostrongylus</taxon>
    </lineage>
</organism>
<gene>
    <name evidence="2" type="ORF">GCK32_017149</name>
</gene>
<evidence type="ECO:0000313" key="3">
    <source>
        <dbReference type="Proteomes" id="UP001331761"/>
    </source>
</evidence>
<comment type="caution">
    <text evidence="2">The sequence shown here is derived from an EMBL/GenBank/DDBJ whole genome shotgun (WGS) entry which is preliminary data.</text>
</comment>